<organism evidence="9 10">
    <name type="scientific">Virgibacillus massiliensis</name>
    <dbReference type="NCBI Taxonomy" id="1462526"/>
    <lineage>
        <taxon>Bacteria</taxon>
        <taxon>Bacillati</taxon>
        <taxon>Bacillota</taxon>
        <taxon>Bacilli</taxon>
        <taxon>Bacillales</taxon>
        <taxon>Bacillaceae</taxon>
        <taxon>Virgibacillus</taxon>
    </lineage>
</organism>
<reference evidence="10" key="2">
    <citation type="submission" date="2014-05" db="EMBL/GenBank/DDBJ databases">
        <title>Draft genome sequence of Virgibacillus massiliensis Vm-5.</title>
        <authorList>
            <person name="Khelaifia S."/>
            <person name="Croce O."/>
            <person name="Lagier J.C."/>
            <person name="Raoult D."/>
        </authorList>
    </citation>
    <scope>NUCLEOTIDE SEQUENCE [LARGE SCALE GENOMIC DNA]</scope>
    <source>
        <strain evidence="10">Vm-5</strain>
    </source>
</reference>
<dbReference type="GO" id="GO:0005385">
    <property type="term" value="F:zinc ion transmembrane transporter activity"/>
    <property type="evidence" value="ECO:0007669"/>
    <property type="project" value="TreeGrafter"/>
</dbReference>
<feature type="transmembrane region" description="Helical" evidence="8">
    <location>
        <begin position="193"/>
        <end position="217"/>
    </location>
</feature>
<evidence type="ECO:0000256" key="2">
    <source>
        <dbReference type="ARBA" id="ARBA00006939"/>
    </source>
</evidence>
<feature type="transmembrane region" description="Helical" evidence="8">
    <location>
        <begin position="125"/>
        <end position="148"/>
    </location>
</feature>
<keyword evidence="6 8" id="KW-1133">Transmembrane helix</keyword>
<dbReference type="Proteomes" id="UP000028875">
    <property type="component" value="Unassembled WGS sequence"/>
</dbReference>
<dbReference type="eggNOG" id="COG0428">
    <property type="taxonomic scope" value="Bacteria"/>
</dbReference>
<gene>
    <name evidence="9" type="primary">zupT_2</name>
    <name evidence="9" type="ORF">BN990_02757</name>
</gene>
<evidence type="ECO:0000313" key="9">
    <source>
        <dbReference type="EMBL" id="CDQ40433.1"/>
    </source>
</evidence>
<dbReference type="PANTHER" id="PTHR11040">
    <property type="entry name" value="ZINC/IRON TRANSPORTER"/>
    <property type="match status" value="1"/>
</dbReference>
<evidence type="ECO:0000256" key="6">
    <source>
        <dbReference type="ARBA" id="ARBA00022989"/>
    </source>
</evidence>
<proteinExistence type="inferred from homology"/>
<keyword evidence="4 8" id="KW-0812">Transmembrane</keyword>
<evidence type="ECO:0000256" key="8">
    <source>
        <dbReference type="SAM" id="Phobius"/>
    </source>
</evidence>
<feature type="transmembrane region" description="Helical" evidence="8">
    <location>
        <begin position="46"/>
        <end position="64"/>
    </location>
</feature>
<keyword evidence="10" id="KW-1185">Reference proteome</keyword>
<keyword evidence="3" id="KW-1003">Cell membrane</keyword>
<comment type="similarity">
    <text evidence="2">Belongs to the ZIP transporter (TC 2.A.5) family.</text>
</comment>
<evidence type="ECO:0000256" key="1">
    <source>
        <dbReference type="ARBA" id="ARBA00004651"/>
    </source>
</evidence>
<evidence type="ECO:0000256" key="3">
    <source>
        <dbReference type="ARBA" id="ARBA00022475"/>
    </source>
</evidence>
<comment type="caution">
    <text evidence="9">The sequence shown here is derived from an EMBL/GenBank/DDBJ whole genome shotgun (WGS) entry which is preliminary data.</text>
</comment>
<dbReference type="STRING" id="1462526.BN990_02757"/>
<evidence type="ECO:0000256" key="7">
    <source>
        <dbReference type="ARBA" id="ARBA00023136"/>
    </source>
</evidence>
<reference evidence="9 10" key="1">
    <citation type="submission" date="2014-03" db="EMBL/GenBank/DDBJ databases">
        <authorList>
            <person name="Urmite Genomes U."/>
        </authorList>
    </citation>
    <scope>NUCLEOTIDE SEQUENCE [LARGE SCALE GENOMIC DNA]</scope>
    <source>
        <strain evidence="9 10">Vm-5</strain>
    </source>
</reference>
<dbReference type="Pfam" id="PF02535">
    <property type="entry name" value="Zip"/>
    <property type="match status" value="2"/>
</dbReference>
<dbReference type="PANTHER" id="PTHR11040:SF211">
    <property type="entry name" value="ZINC TRANSPORTER ZIP11"/>
    <property type="match status" value="1"/>
</dbReference>
<feature type="transmembrane region" description="Helical" evidence="8">
    <location>
        <begin position="76"/>
        <end position="96"/>
    </location>
</feature>
<evidence type="ECO:0000256" key="4">
    <source>
        <dbReference type="ARBA" id="ARBA00022692"/>
    </source>
</evidence>
<dbReference type="RefSeq" id="WP_021291888.1">
    <property type="nucleotide sequence ID" value="NZ_BNER01000004.1"/>
</dbReference>
<keyword evidence="5" id="KW-0862">Zinc</keyword>
<evidence type="ECO:0000256" key="5">
    <source>
        <dbReference type="ARBA" id="ARBA00022833"/>
    </source>
</evidence>
<comment type="subcellular location">
    <subcellularLocation>
        <location evidence="1">Cell membrane</location>
        <topology evidence="1">Multi-pass membrane protein</topology>
    </subcellularLocation>
</comment>
<sequence length="272" mass="28730">MIVEYFLSLHPVAQAAVATLFTWGMTALGAALVFTTKNFNQRLLDSMLGFAGGVMIAASFWSLLSPALDMAEESGTVPWIPAAVGFMLGGIFLWGIDKILPHLHPTSPMKEAEGIHATRKKRSTLLVLAITLHNIPEGLAVGVAFGAIAQDLSTSTMAGAIALAIGIGIQNFPEGLAVSMPLRREGMSRRKSFMYGQFSGMVEPIAGIIGAVAVTFIQPLLPYALSFAAGAMIFVVAEEVIPGSQEEGNKDLASMSLMVGFTIMMILDVALG</sequence>
<name>A0A024QD24_9BACI</name>
<evidence type="ECO:0000313" key="10">
    <source>
        <dbReference type="Proteomes" id="UP000028875"/>
    </source>
</evidence>
<feature type="transmembrane region" description="Helical" evidence="8">
    <location>
        <begin position="253"/>
        <end position="271"/>
    </location>
</feature>
<keyword evidence="7 8" id="KW-0472">Membrane</keyword>
<feature type="transmembrane region" description="Helical" evidence="8">
    <location>
        <begin position="12"/>
        <end position="34"/>
    </location>
</feature>
<dbReference type="AlphaFoldDB" id="A0A024QD24"/>
<feature type="transmembrane region" description="Helical" evidence="8">
    <location>
        <begin position="154"/>
        <end position="172"/>
    </location>
</feature>
<accession>A0A024QD24</accession>
<dbReference type="InterPro" id="IPR003689">
    <property type="entry name" value="ZIP"/>
</dbReference>
<protein>
    <submittedName>
        <fullName evidence="9">Zinc transporter ZupT</fullName>
    </submittedName>
</protein>
<dbReference type="EMBL" id="CCDP010000002">
    <property type="protein sequence ID" value="CDQ40433.1"/>
    <property type="molecule type" value="Genomic_DNA"/>
</dbReference>
<dbReference type="GO" id="GO:0005886">
    <property type="term" value="C:plasma membrane"/>
    <property type="evidence" value="ECO:0007669"/>
    <property type="project" value="UniProtKB-SubCell"/>
</dbReference>